<dbReference type="OrthoDB" id="8190102at2"/>
<dbReference type="Proteomes" id="UP000290819">
    <property type="component" value="Unassembled WGS sequence"/>
</dbReference>
<dbReference type="RefSeq" id="WP_129268327.1">
    <property type="nucleotide sequence ID" value="NZ_MZXW01000011.1"/>
</dbReference>
<comment type="caution">
    <text evidence="2">The sequence shown here is derived from an EMBL/GenBank/DDBJ whole genome shotgun (WGS) entry which is preliminary data.</text>
</comment>
<dbReference type="Gene3D" id="2.40.50.90">
    <property type="match status" value="1"/>
</dbReference>
<proteinExistence type="predicted"/>
<accession>A0A4Q1VKK4</accession>
<dbReference type="SUPFAM" id="SSF50199">
    <property type="entry name" value="Staphylococcal nuclease"/>
    <property type="match status" value="1"/>
</dbReference>
<name>A0A4Q1VKK4_9BRAD</name>
<gene>
    <name evidence="2" type="ORF">B5V03_05785</name>
</gene>
<evidence type="ECO:0000313" key="2">
    <source>
        <dbReference type="EMBL" id="RXT51004.1"/>
    </source>
</evidence>
<evidence type="ECO:0000313" key="3">
    <source>
        <dbReference type="Proteomes" id="UP000290819"/>
    </source>
</evidence>
<dbReference type="PROSITE" id="PS50830">
    <property type="entry name" value="TNASE_3"/>
    <property type="match status" value="1"/>
</dbReference>
<evidence type="ECO:0000259" key="1">
    <source>
        <dbReference type="PROSITE" id="PS50830"/>
    </source>
</evidence>
<dbReference type="AlphaFoldDB" id="A0A4Q1VKK4"/>
<dbReference type="SMART" id="SM00318">
    <property type="entry name" value="SNc"/>
    <property type="match status" value="1"/>
</dbReference>
<keyword evidence="3" id="KW-1185">Reference proteome</keyword>
<sequence length="345" mass="37834">MPVGLLEVEGTIAVKQFWPEGRSDADTTKVVVNIAPDAIRFRKNDTSPFQPTHVFEGAKVKGRTATAPIKNGKLTIRLQGIDAPELHYMPSPLSPAEKKGLTDAKKQAYHEVTHSYRQFLGATSSKALHDFLSGAGEATLACRVFTHVDAPNEVFDTYGRLVGDIEVTVGGHTIDVNHWLVEQGFAYPTFYSSMNDDEIKAFLALAKTARTRKLPVWKNLAKTIGAFDFELREPKAGEIAVLATDKGAIILPKLYRRYTNWSARKKAKITSQNFQKFLSEGSGGKPDTCYEIDDFLANGVHSATPRNFAEFVEAGKTIKFQPEGLVFGEAPSSLVGADGKPIKAF</sequence>
<dbReference type="EMBL" id="MZXW01000011">
    <property type="protein sequence ID" value="RXT51004.1"/>
    <property type="molecule type" value="Genomic_DNA"/>
</dbReference>
<protein>
    <submittedName>
        <fullName evidence="2">Nuclease</fullName>
    </submittedName>
</protein>
<dbReference type="InterPro" id="IPR035437">
    <property type="entry name" value="SNase_OB-fold_sf"/>
</dbReference>
<dbReference type="InterPro" id="IPR016071">
    <property type="entry name" value="Staphylococal_nuclease_OB-fold"/>
</dbReference>
<reference evidence="2 3" key="1">
    <citation type="submission" date="2017-03" db="EMBL/GenBank/DDBJ databases">
        <authorList>
            <person name="Safronova V.I."/>
            <person name="Sazanova A.L."/>
            <person name="Chirak E.R."/>
        </authorList>
    </citation>
    <scope>NUCLEOTIDE SEQUENCE [LARGE SCALE GENOMIC DNA]</scope>
    <source>
        <strain evidence="2 3">Opo-243</strain>
    </source>
</reference>
<dbReference type="Pfam" id="PF00565">
    <property type="entry name" value="SNase"/>
    <property type="match status" value="1"/>
</dbReference>
<feature type="domain" description="TNase-like" evidence="1">
    <location>
        <begin position="24"/>
        <end position="219"/>
    </location>
</feature>
<organism evidence="2 3">
    <name type="scientific">Bradyrhizobium betae</name>
    <dbReference type="NCBI Taxonomy" id="244734"/>
    <lineage>
        <taxon>Bacteria</taxon>
        <taxon>Pseudomonadati</taxon>
        <taxon>Pseudomonadota</taxon>
        <taxon>Alphaproteobacteria</taxon>
        <taxon>Hyphomicrobiales</taxon>
        <taxon>Nitrobacteraceae</taxon>
        <taxon>Bradyrhizobium</taxon>
    </lineage>
</organism>